<reference evidence="3 4" key="1">
    <citation type="submission" date="2018-05" db="EMBL/GenBank/DDBJ databases">
        <authorList>
            <person name="Zhang Y.-J."/>
        </authorList>
    </citation>
    <scope>NUCLEOTIDE SEQUENCE [LARGE SCALE GENOMIC DNA]</scope>
    <source>
        <strain evidence="3 4">CY04</strain>
    </source>
</reference>
<evidence type="ECO:0000256" key="1">
    <source>
        <dbReference type="ARBA" id="ARBA00006817"/>
    </source>
</evidence>
<comment type="similarity">
    <text evidence="1">Belongs to the AHA1 family.</text>
</comment>
<feature type="domain" description="Activator of Hsp90 ATPase homologue 1/2-like C-terminal" evidence="2">
    <location>
        <begin position="13"/>
        <end position="138"/>
    </location>
</feature>
<protein>
    <recommendedName>
        <fullName evidence="2">Activator of Hsp90 ATPase homologue 1/2-like C-terminal domain-containing protein</fullName>
    </recommendedName>
</protein>
<evidence type="ECO:0000313" key="3">
    <source>
        <dbReference type="EMBL" id="NIZ61492.1"/>
    </source>
</evidence>
<keyword evidence="4" id="KW-1185">Reference proteome</keyword>
<gene>
    <name evidence="3" type="ORF">DL239_10935</name>
</gene>
<dbReference type="SUPFAM" id="SSF55961">
    <property type="entry name" value="Bet v1-like"/>
    <property type="match status" value="1"/>
</dbReference>
<organism evidence="3 4">
    <name type="scientific">Parasedimentitalea denitrificans</name>
    <dbReference type="NCBI Taxonomy" id="2211118"/>
    <lineage>
        <taxon>Bacteria</taxon>
        <taxon>Pseudomonadati</taxon>
        <taxon>Pseudomonadota</taxon>
        <taxon>Alphaproteobacteria</taxon>
        <taxon>Rhodobacterales</taxon>
        <taxon>Paracoccaceae</taxon>
        <taxon>Parasedimentitalea</taxon>
    </lineage>
</organism>
<dbReference type="InterPro" id="IPR023393">
    <property type="entry name" value="START-like_dom_sf"/>
</dbReference>
<sequence length="149" mass="16487">MTQPIVKTVMVPVSPEKAFERFTSELKSWWPSHRHSVSAGSGSEPKDIVLEPRVDGAIYEILPDGSRSDWGQITAWSPSTGFSMTWHPGKEARAATLVELRFDAVDKGTLVTLTHSGWQVLAEQADSTRKGYDDGWDYVLGECFGGVFQ</sequence>
<name>A0ABX0W7B6_9RHOB</name>
<dbReference type="InterPro" id="IPR013538">
    <property type="entry name" value="ASHA1/2-like_C"/>
</dbReference>
<dbReference type="Gene3D" id="3.30.530.20">
    <property type="match status" value="1"/>
</dbReference>
<dbReference type="Pfam" id="PF08327">
    <property type="entry name" value="AHSA1"/>
    <property type="match status" value="1"/>
</dbReference>
<evidence type="ECO:0000313" key="4">
    <source>
        <dbReference type="Proteomes" id="UP001429564"/>
    </source>
</evidence>
<dbReference type="EMBL" id="QHLQ01000009">
    <property type="protein sequence ID" value="NIZ61492.1"/>
    <property type="molecule type" value="Genomic_DNA"/>
</dbReference>
<comment type="caution">
    <text evidence="3">The sequence shown here is derived from an EMBL/GenBank/DDBJ whole genome shotgun (WGS) entry which is preliminary data.</text>
</comment>
<dbReference type="RefSeq" id="WP_167684134.1">
    <property type="nucleotide sequence ID" value="NZ_QHLQ01000009.1"/>
</dbReference>
<accession>A0ABX0W7B6</accession>
<proteinExistence type="inferred from homology"/>
<evidence type="ECO:0000259" key="2">
    <source>
        <dbReference type="Pfam" id="PF08327"/>
    </source>
</evidence>
<dbReference type="Proteomes" id="UP001429564">
    <property type="component" value="Unassembled WGS sequence"/>
</dbReference>